<feature type="compositionally biased region" description="Gly residues" evidence="1">
    <location>
        <begin position="108"/>
        <end position="118"/>
    </location>
</feature>
<sequence length="162" mass="17203">MPTSRRAPGVEHLAEDNKEREPRSPCVGKPKMRMRVDIACRLARLPRPCRAGRAARAKFVIPLQAHGGKGPPSAVARGLESGCPLRLQGEPLGARRGEEGGGEEGGARGRAGRGGQAEGAGRSSRHLRATRSSSKKALRAFFELGQEEALAQKAPRGGRTQV</sequence>
<dbReference type="EMBL" id="CAUYUJ010009487">
    <property type="protein sequence ID" value="CAK0826937.1"/>
    <property type="molecule type" value="Genomic_DNA"/>
</dbReference>
<name>A0ABN9S793_9DINO</name>
<gene>
    <name evidence="2" type="ORF">PCOR1329_LOCUS26596</name>
</gene>
<proteinExistence type="predicted"/>
<comment type="caution">
    <text evidence="2">The sequence shown here is derived from an EMBL/GenBank/DDBJ whole genome shotgun (WGS) entry which is preliminary data.</text>
</comment>
<feature type="compositionally biased region" description="Basic and acidic residues" evidence="1">
    <location>
        <begin position="8"/>
        <end position="23"/>
    </location>
</feature>
<feature type="region of interest" description="Disordered" evidence="1">
    <location>
        <begin position="1"/>
        <end position="30"/>
    </location>
</feature>
<reference evidence="2" key="1">
    <citation type="submission" date="2023-10" db="EMBL/GenBank/DDBJ databases">
        <authorList>
            <person name="Chen Y."/>
            <person name="Shah S."/>
            <person name="Dougan E. K."/>
            <person name="Thang M."/>
            <person name="Chan C."/>
        </authorList>
    </citation>
    <scope>NUCLEOTIDE SEQUENCE [LARGE SCALE GENOMIC DNA]</scope>
</reference>
<feature type="compositionally biased region" description="Basic residues" evidence="1">
    <location>
        <begin position="123"/>
        <end position="134"/>
    </location>
</feature>
<accession>A0ABN9S793</accession>
<evidence type="ECO:0000313" key="3">
    <source>
        <dbReference type="Proteomes" id="UP001189429"/>
    </source>
</evidence>
<keyword evidence="3" id="KW-1185">Reference proteome</keyword>
<feature type="region of interest" description="Disordered" evidence="1">
    <location>
        <begin position="86"/>
        <end position="134"/>
    </location>
</feature>
<organism evidence="2 3">
    <name type="scientific">Prorocentrum cordatum</name>
    <dbReference type="NCBI Taxonomy" id="2364126"/>
    <lineage>
        <taxon>Eukaryota</taxon>
        <taxon>Sar</taxon>
        <taxon>Alveolata</taxon>
        <taxon>Dinophyceae</taxon>
        <taxon>Prorocentrales</taxon>
        <taxon>Prorocentraceae</taxon>
        <taxon>Prorocentrum</taxon>
    </lineage>
</organism>
<evidence type="ECO:0000256" key="1">
    <source>
        <dbReference type="SAM" id="MobiDB-lite"/>
    </source>
</evidence>
<evidence type="ECO:0000313" key="2">
    <source>
        <dbReference type="EMBL" id="CAK0826937.1"/>
    </source>
</evidence>
<dbReference type="Proteomes" id="UP001189429">
    <property type="component" value="Unassembled WGS sequence"/>
</dbReference>
<protein>
    <submittedName>
        <fullName evidence="2">Uncharacterized protein</fullName>
    </submittedName>
</protein>